<dbReference type="OrthoDB" id="871140at2"/>
<feature type="transmembrane region" description="Helical" evidence="7">
    <location>
        <begin position="101"/>
        <end position="123"/>
    </location>
</feature>
<dbReference type="EMBL" id="CP012390">
    <property type="protein sequence ID" value="ALE19466.1"/>
    <property type="molecule type" value="Genomic_DNA"/>
</dbReference>
<evidence type="ECO:0000313" key="9">
    <source>
        <dbReference type="Proteomes" id="UP000068137"/>
    </source>
</evidence>
<sequence>MPQHSSQLLAFIPSPPRGYFSLGPLDIHFYALCIIVGAVTGSILAARRWEARGGDRNDVYDALLWAIPLGIIGARLYHVITDWHLYFGATALHEPIDSLKIWEGGLGIWGGVLFGALGAGIYCHRHHLPLTALADAAAPGLILAQGIGRLGNWFNQELYGRPTTVPWALEIYERSHGVSTGQLIGTYHPTFLYEMLWDFLVVILLLVVDKKFVIGYGRLFASYVTLYCLGRFWVELMRNDPASHILGLRVNTWVSGVLFCAGLVYVLIAKRGRRSVAEIAALSARQMGDEQGRDSSSSTH</sequence>
<comment type="subcellular location">
    <subcellularLocation>
        <location evidence="7">Cell membrane</location>
        <topology evidence="7">Multi-pass membrane protein</topology>
    </subcellularLocation>
</comment>
<evidence type="ECO:0000256" key="3">
    <source>
        <dbReference type="ARBA" id="ARBA00022679"/>
    </source>
</evidence>
<dbReference type="EC" id="2.5.1.145" evidence="7"/>
<evidence type="ECO:0000256" key="1">
    <source>
        <dbReference type="ARBA" id="ARBA00007150"/>
    </source>
</evidence>
<evidence type="ECO:0000256" key="2">
    <source>
        <dbReference type="ARBA" id="ARBA00022475"/>
    </source>
</evidence>
<proteinExistence type="inferred from homology"/>
<keyword evidence="2 7" id="KW-1003">Cell membrane</keyword>
<dbReference type="GO" id="GO:0008961">
    <property type="term" value="F:phosphatidylglycerol-prolipoprotein diacylglyceryl transferase activity"/>
    <property type="evidence" value="ECO:0007669"/>
    <property type="project" value="UniProtKB-UniRule"/>
</dbReference>
<dbReference type="PANTHER" id="PTHR30589:SF0">
    <property type="entry name" value="PHOSPHATIDYLGLYCEROL--PROLIPOPROTEIN DIACYLGLYCERYL TRANSFERASE"/>
    <property type="match status" value="1"/>
</dbReference>
<keyword evidence="4 7" id="KW-0812">Transmembrane</keyword>
<comment type="function">
    <text evidence="7">Catalyzes the transfer of the diacylglyceryl group from phosphatidylglycerol to the sulfhydryl group of the N-terminal cysteine of a prolipoprotein, the first step in the formation of mature lipoproteins.</text>
</comment>
<dbReference type="UniPathway" id="UPA00664"/>
<comment type="catalytic activity">
    <reaction evidence="7">
        <text>L-cysteinyl-[prolipoprotein] + a 1,2-diacyl-sn-glycero-3-phospho-(1'-sn-glycerol) = an S-1,2-diacyl-sn-glyceryl-L-cysteinyl-[prolipoprotein] + sn-glycerol 1-phosphate + H(+)</text>
        <dbReference type="Rhea" id="RHEA:56712"/>
        <dbReference type="Rhea" id="RHEA-COMP:14679"/>
        <dbReference type="Rhea" id="RHEA-COMP:14680"/>
        <dbReference type="ChEBI" id="CHEBI:15378"/>
        <dbReference type="ChEBI" id="CHEBI:29950"/>
        <dbReference type="ChEBI" id="CHEBI:57685"/>
        <dbReference type="ChEBI" id="CHEBI:64716"/>
        <dbReference type="ChEBI" id="CHEBI:140658"/>
        <dbReference type="EC" id="2.5.1.145"/>
    </reaction>
</comment>
<dbReference type="PANTHER" id="PTHR30589">
    <property type="entry name" value="PROLIPOPROTEIN DIACYLGLYCERYL TRANSFERASE"/>
    <property type="match status" value="1"/>
</dbReference>
<dbReference type="Proteomes" id="UP000068137">
    <property type="component" value="Chromosome"/>
</dbReference>
<dbReference type="GeneID" id="84895479"/>
<dbReference type="KEGG" id="cbq:AL705_07975"/>
<evidence type="ECO:0000256" key="4">
    <source>
        <dbReference type="ARBA" id="ARBA00022692"/>
    </source>
</evidence>
<reference evidence="8 9" key="1">
    <citation type="journal article" date="2015" name="Genome Announc.">
        <title>Complete Genome Sequences for Two Strains of a Novel Fastidious, Partially Acid-Fast, Gram-Positive Corynebacterineae Bacterium, Derived from Human Clinical Samples.</title>
        <authorList>
            <person name="Nicholson A.C."/>
            <person name="Bell M."/>
            <person name="Humrighouse B.W."/>
            <person name="McQuiston J.R."/>
        </authorList>
    </citation>
    <scope>NUCLEOTIDE SEQUENCE [LARGE SCALE GENOMIC DNA]</scope>
    <source>
        <strain evidence="8 9">X1698</strain>
    </source>
</reference>
<dbReference type="AlphaFoldDB" id="A0A0M4MM61"/>
<dbReference type="PATRIC" id="fig|1528099.3.peg.1573"/>
<feature type="transmembrane region" description="Helical" evidence="7">
    <location>
        <begin position="191"/>
        <end position="208"/>
    </location>
</feature>
<keyword evidence="6 7" id="KW-0472">Membrane</keyword>
<dbReference type="PROSITE" id="PS01311">
    <property type="entry name" value="LGT"/>
    <property type="match status" value="1"/>
</dbReference>
<feature type="transmembrane region" description="Helical" evidence="7">
    <location>
        <begin position="59"/>
        <end position="81"/>
    </location>
</feature>
<dbReference type="GO" id="GO:0042158">
    <property type="term" value="P:lipoprotein biosynthetic process"/>
    <property type="evidence" value="ECO:0007669"/>
    <property type="project" value="UniProtKB-UniRule"/>
</dbReference>
<organism evidence="8 9">
    <name type="scientific">Lawsonella clevelandensis</name>
    <dbReference type="NCBI Taxonomy" id="1528099"/>
    <lineage>
        <taxon>Bacteria</taxon>
        <taxon>Bacillati</taxon>
        <taxon>Actinomycetota</taxon>
        <taxon>Actinomycetes</taxon>
        <taxon>Mycobacteriales</taxon>
        <taxon>Lawsonellaceae</taxon>
        <taxon>Lawsonella</taxon>
    </lineage>
</organism>
<gene>
    <name evidence="7" type="primary">lgt</name>
    <name evidence="8" type="ORF">AL705_07975</name>
</gene>
<feature type="transmembrane region" description="Helical" evidence="7">
    <location>
        <begin position="246"/>
        <end position="268"/>
    </location>
</feature>
<comment type="pathway">
    <text evidence="7">Protein modification; lipoprotein biosynthesis (diacylglyceryl transfer).</text>
</comment>
<dbReference type="HAMAP" id="MF_01147">
    <property type="entry name" value="Lgt"/>
    <property type="match status" value="1"/>
</dbReference>
<dbReference type="InterPro" id="IPR001640">
    <property type="entry name" value="Lgt"/>
</dbReference>
<feature type="transmembrane region" description="Helical" evidence="7">
    <location>
        <begin position="27"/>
        <end position="47"/>
    </location>
</feature>
<dbReference type="GO" id="GO:0005886">
    <property type="term" value="C:plasma membrane"/>
    <property type="evidence" value="ECO:0007669"/>
    <property type="project" value="UniProtKB-SubCell"/>
</dbReference>
<feature type="binding site" evidence="7">
    <location>
        <position position="149"/>
    </location>
    <ligand>
        <name>a 1,2-diacyl-sn-glycero-3-phospho-(1'-sn-glycerol)</name>
        <dbReference type="ChEBI" id="CHEBI:64716"/>
    </ligand>
</feature>
<dbReference type="Pfam" id="PF01790">
    <property type="entry name" value="LGT"/>
    <property type="match status" value="1"/>
</dbReference>
<feature type="transmembrane region" description="Helical" evidence="7">
    <location>
        <begin position="130"/>
        <end position="148"/>
    </location>
</feature>
<evidence type="ECO:0000313" key="8">
    <source>
        <dbReference type="EMBL" id="ALE19466.1"/>
    </source>
</evidence>
<name>A0A0M4MM61_9ACTN</name>
<evidence type="ECO:0000256" key="6">
    <source>
        <dbReference type="ARBA" id="ARBA00023136"/>
    </source>
</evidence>
<feature type="transmembrane region" description="Helical" evidence="7">
    <location>
        <begin position="215"/>
        <end position="234"/>
    </location>
</feature>
<comment type="similarity">
    <text evidence="1 7">Belongs to the Lgt family.</text>
</comment>
<keyword evidence="3 7" id="KW-0808">Transferase</keyword>
<keyword evidence="5 7" id="KW-1133">Transmembrane helix</keyword>
<evidence type="ECO:0000256" key="7">
    <source>
        <dbReference type="HAMAP-Rule" id="MF_01147"/>
    </source>
</evidence>
<dbReference type="NCBIfam" id="TIGR00544">
    <property type="entry name" value="lgt"/>
    <property type="match status" value="1"/>
</dbReference>
<accession>A0A0M4MM61</accession>
<evidence type="ECO:0000256" key="5">
    <source>
        <dbReference type="ARBA" id="ARBA00022989"/>
    </source>
</evidence>
<dbReference type="RefSeq" id="WP_053962553.1">
    <property type="nucleotide sequence ID" value="NZ_CAJPTR010000014.1"/>
</dbReference>
<protein>
    <recommendedName>
        <fullName evidence="7">Phosphatidylglycerol--prolipoprotein diacylglyceryl transferase</fullName>
        <ecNumber evidence="7">2.5.1.145</ecNumber>
    </recommendedName>
</protein>
<dbReference type="STRING" id="1528099.AL705_07975"/>